<feature type="signal peptide" evidence="1">
    <location>
        <begin position="1"/>
        <end position="18"/>
    </location>
</feature>
<evidence type="ECO:0000313" key="3">
    <source>
        <dbReference type="Proteomes" id="UP001153269"/>
    </source>
</evidence>
<comment type="caution">
    <text evidence="2">The sequence shown here is derived from an EMBL/GenBank/DDBJ whole genome shotgun (WGS) entry which is preliminary data.</text>
</comment>
<protein>
    <submittedName>
        <fullName evidence="2">Uncharacterized protein</fullName>
    </submittedName>
</protein>
<evidence type="ECO:0000313" key="2">
    <source>
        <dbReference type="EMBL" id="CAB1459720.1"/>
    </source>
</evidence>
<keyword evidence="3" id="KW-1185">Reference proteome</keyword>
<accession>A0A9N7ZCV8</accession>
<reference evidence="2" key="1">
    <citation type="submission" date="2020-03" db="EMBL/GenBank/DDBJ databases">
        <authorList>
            <person name="Weist P."/>
        </authorList>
    </citation>
    <scope>NUCLEOTIDE SEQUENCE</scope>
</reference>
<keyword evidence="1" id="KW-0732">Signal</keyword>
<evidence type="ECO:0000256" key="1">
    <source>
        <dbReference type="SAM" id="SignalP"/>
    </source>
</evidence>
<dbReference type="AlphaFoldDB" id="A0A9N7ZCV8"/>
<dbReference type="EMBL" id="CADEAL010004445">
    <property type="protein sequence ID" value="CAB1459720.1"/>
    <property type="molecule type" value="Genomic_DNA"/>
</dbReference>
<sequence>MWFIWSRRVLVIITFTSSLEKLLQRKHQIYKDQKQTVTLWDTEQIKTFKVKPRQSFRDPTLSIEEVSVQVVWLHEGNCAPSTGQCKVTTPTGGGEVDQED</sequence>
<dbReference type="Proteomes" id="UP001153269">
    <property type="component" value="Unassembled WGS sequence"/>
</dbReference>
<proteinExistence type="predicted"/>
<gene>
    <name evidence="2" type="ORF">PLEPLA_LOCUS47557</name>
</gene>
<organism evidence="2 3">
    <name type="scientific">Pleuronectes platessa</name>
    <name type="common">European plaice</name>
    <dbReference type="NCBI Taxonomy" id="8262"/>
    <lineage>
        <taxon>Eukaryota</taxon>
        <taxon>Metazoa</taxon>
        <taxon>Chordata</taxon>
        <taxon>Craniata</taxon>
        <taxon>Vertebrata</taxon>
        <taxon>Euteleostomi</taxon>
        <taxon>Actinopterygii</taxon>
        <taxon>Neopterygii</taxon>
        <taxon>Teleostei</taxon>
        <taxon>Neoteleostei</taxon>
        <taxon>Acanthomorphata</taxon>
        <taxon>Carangaria</taxon>
        <taxon>Pleuronectiformes</taxon>
        <taxon>Pleuronectoidei</taxon>
        <taxon>Pleuronectidae</taxon>
        <taxon>Pleuronectes</taxon>
    </lineage>
</organism>
<feature type="chain" id="PRO_5040213481" evidence="1">
    <location>
        <begin position="19"/>
        <end position="100"/>
    </location>
</feature>
<name>A0A9N7ZCV8_PLEPL</name>